<accession>Q12MA1</accession>
<proteinExistence type="predicted"/>
<gene>
    <name evidence="1" type="ordered locus">Sden_2143</name>
</gene>
<keyword evidence="2" id="KW-1185">Reference proteome</keyword>
<name>Q12MA1_SHEDO</name>
<dbReference type="Proteomes" id="UP000001982">
    <property type="component" value="Chromosome"/>
</dbReference>
<protein>
    <submittedName>
        <fullName evidence="1">Uncharacterized protein</fullName>
    </submittedName>
</protein>
<dbReference type="RefSeq" id="WP_011496580.1">
    <property type="nucleotide sequence ID" value="NC_007954.1"/>
</dbReference>
<sequence length="215" mass="24582">MPNLIDIPFDKRHLCWFCEEPCNLSVDYYRQSHCPHPSLTLPACKECATLAKNNTLTSIWECRVAVKDGLMQTYQKDLAIGINWTEEELAESEFECMVFAGFKKSAWFMYQVARDRVNAKGWPLSLEGILLDQASDGPSQTQFEFDGLTYPSLLHAIRHYSQVMMLDKAFLQEIVSLLGRDKFSQAIKIARLNVGITQGKQKQIIAELKSEQPRD</sequence>
<dbReference type="KEGG" id="sdn:Sden_2143"/>
<reference evidence="1 2" key="1">
    <citation type="submission" date="2006-03" db="EMBL/GenBank/DDBJ databases">
        <title>Complete sequence of Shewanella denitrificans OS217.</title>
        <authorList>
            <consortium name="US DOE Joint Genome Institute"/>
            <person name="Copeland A."/>
            <person name="Lucas S."/>
            <person name="Lapidus A."/>
            <person name="Barry K."/>
            <person name="Detter J.C."/>
            <person name="Glavina del Rio T."/>
            <person name="Hammon N."/>
            <person name="Israni S."/>
            <person name="Dalin E."/>
            <person name="Tice H."/>
            <person name="Pitluck S."/>
            <person name="Brettin T."/>
            <person name="Bruce D."/>
            <person name="Han C."/>
            <person name="Tapia R."/>
            <person name="Gilna P."/>
            <person name="Kiss H."/>
            <person name="Schmutz J."/>
            <person name="Larimer F."/>
            <person name="Land M."/>
            <person name="Hauser L."/>
            <person name="Kyrpides N."/>
            <person name="Lykidis A."/>
            <person name="Richardson P."/>
        </authorList>
    </citation>
    <scope>NUCLEOTIDE SEQUENCE [LARGE SCALE GENOMIC DNA]</scope>
    <source>
        <strain evidence="2">OS217 / ATCC BAA-1090 / DSM 15013</strain>
    </source>
</reference>
<dbReference type="HOGENOM" id="CLU_1271419_0_0_6"/>
<dbReference type="STRING" id="318161.Sden_2143"/>
<evidence type="ECO:0000313" key="1">
    <source>
        <dbReference type="EMBL" id="ABE55425.1"/>
    </source>
</evidence>
<dbReference type="OrthoDB" id="5888461at2"/>
<evidence type="ECO:0000313" key="2">
    <source>
        <dbReference type="Proteomes" id="UP000001982"/>
    </source>
</evidence>
<organism evidence="1 2">
    <name type="scientific">Shewanella denitrificans (strain OS217 / ATCC BAA-1090 / DSM 15013)</name>
    <dbReference type="NCBI Taxonomy" id="318161"/>
    <lineage>
        <taxon>Bacteria</taxon>
        <taxon>Pseudomonadati</taxon>
        <taxon>Pseudomonadota</taxon>
        <taxon>Gammaproteobacteria</taxon>
        <taxon>Alteromonadales</taxon>
        <taxon>Shewanellaceae</taxon>
        <taxon>Shewanella</taxon>
    </lineage>
</organism>
<dbReference type="eggNOG" id="COG0635">
    <property type="taxonomic scope" value="Bacteria"/>
</dbReference>
<dbReference type="EMBL" id="CP000302">
    <property type="protein sequence ID" value="ABE55425.1"/>
    <property type="molecule type" value="Genomic_DNA"/>
</dbReference>
<dbReference type="AlphaFoldDB" id="Q12MA1"/>